<evidence type="ECO:0000313" key="4">
    <source>
        <dbReference type="Proteomes" id="UP001612741"/>
    </source>
</evidence>
<dbReference type="Gene3D" id="3.40.1620.10">
    <property type="entry name" value="YefM-like domain"/>
    <property type="match status" value="1"/>
</dbReference>
<evidence type="ECO:0000256" key="2">
    <source>
        <dbReference type="RuleBase" id="RU362080"/>
    </source>
</evidence>
<accession>A0ABW7YZB5</accession>
<comment type="caution">
    <text evidence="3">The sequence shown here is derived from an EMBL/GenBank/DDBJ whole genome shotgun (WGS) entry which is preliminary data.</text>
</comment>
<evidence type="ECO:0000313" key="3">
    <source>
        <dbReference type="EMBL" id="MFI6500915.1"/>
    </source>
</evidence>
<keyword evidence="4" id="KW-1185">Reference proteome</keyword>
<dbReference type="EMBL" id="JBITGY010000007">
    <property type="protein sequence ID" value="MFI6500915.1"/>
    <property type="molecule type" value="Genomic_DNA"/>
</dbReference>
<organism evidence="3 4">
    <name type="scientific">Nonomuraea typhae</name>
    <dbReference type="NCBI Taxonomy" id="2603600"/>
    <lineage>
        <taxon>Bacteria</taxon>
        <taxon>Bacillati</taxon>
        <taxon>Actinomycetota</taxon>
        <taxon>Actinomycetes</taxon>
        <taxon>Streptosporangiales</taxon>
        <taxon>Streptosporangiaceae</taxon>
        <taxon>Nonomuraea</taxon>
    </lineage>
</organism>
<dbReference type="InterPro" id="IPR036165">
    <property type="entry name" value="YefM-like_sf"/>
</dbReference>
<gene>
    <name evidence="3" type="ORF">ACIBG2_26305</name>
</gene>
<protein>
    <recommendedName>
        <fullName evidence="2">Antitoxin</fullName>
    </recommendedName>
</protein>
<evidence type="ECO:0000256" key="1">
    <source>
        <dbReference type="ARBA" id="ARBA00009981"/>
    </source>
</evidence>
<proteinExistence type="inferred from homology"/>
<sequence>MTDHARRITQRELRNDSGEILRAVEHGETFTVTRNGTPVARLVPLNRQTFVSRALFAATSAQAPAVDLARFRADQEESLETAWDDPFER</sequence>
<dbReference type="InterPro" id="IPR006442">
    <property type="entry name" value="Antitoxin_Phd/YefM"/>
</dbReference>
<reference evidence="3 4" key="1">
    <citation type="submission" date="2024-10" db="EMBL/GenBank/DDBJ databases">
        <title>The Natural Products Discovery Center: Release of the First 8490 Sequenced Strains for Exploring Actinobacteria Biosynthetic Diversity.</title>
        <authorList>
            <person name="Kalkreuter E."/>
            <person name="Kautsar S.A."/>
            <person name="Yang D."/>
            <person name="Bader C.D."/>
            <person name="Teijaro C.N."/>
            <person name="Fluegel L."/>
            <person name="Davis C.M."/>
            <person name="Simpson J.R."/>
            <person name="Lauterbach L."/>
            <person name="Steele A.D."/>
            <person name="Gui C."/>
            <person name="Meng S."/>
            <person name="Li G."/>
            <person name="Viehrig K."/>
            <person name="Ye F."/>
            <person name="Su P."/>
            <person name="Kiefer A.F."/>
            <person name="Nichols A."/>
            <person name="Cepeda A.J."/>
            <person name="Yan W."/>
            <person name="Fan B."/>
            <person name="Jiang Y."/>
            <person name="Adhikari A."/>
            <person name="Zheng C.-J."/>
            <person name="Schuster L."/>
            <person name="Cowan T.M."/>
            <person name="Smanski M.J."/>
            <person name="Chevrette M.G."/>
            <person name="De Carvalho L.P.S."/>
            <person name="Shen B."/>
        </authorList>
    </citation>
    <scope>NUCLEOTIDE SEQUENCE [LARGE SCALE GENOMIC DNA]</scope>
    <source>
        <strain evidence="3 4">NPDC050545</strain>
    </source>
</reference>
<dbReference type="Proteomes" id="UP001612741">
    <property type="component" value="Unassembled WGS sequence"/>
</dbReference>
<name>A0ABW7YZB5_9ACTN</name>
<dbReference type="Pfam" id="PF02604">
    <property type="entry name" value="PhdYeFM_antitox"/>
    <property type="match status" value="1"/>
</dbReference>
<dbReference type="RefSeq" id="WP_397085123.1">
    <property type="nucleotide sequence ID" value="NZ_JBITGY010000007.1"/>
</dbReference>
<comment type="function">
    <text evidence="2">Antitoxin component of a type II toxin-antitoxin (TA) system.</text>
</comment>
<dbReference type="SUPFAM" id="SSF143120">
    <property type="entry name" value="YefM-like"/>
    <property type="match status" value="1"/>
</dbReference>
<dbReference type="NCBIfam" id="TIGR01552">
    <property type="entry name" value="phd_fam"/>
    <property type="match status" value="1"/>
</dbReference>
<comment type="similarity">
    <text evidence="1 2">Belongs to the phD/YefM antitoxin family.</text>
</comment>